<evidence type="ECO:0000313" key="1">
    <source>
        <dbReference type="EMBL" id="MDU0240226.1"/>
    </source>
</evidence>
<accession>A0AAE4I7V7</accession>
<dbReference type="RefSeq" id="WP_315976993.1">
    <property type="nucleotide sequence ID" value="NZ_JAWDET010000006.1"/>
</dbReference>
<dbReference type="GO" id="GO:0003677">
    <property type="term" value="F:DNA binding"/>
    <property type="evidence" value="ECO:0007669"/>
    <property type="project" value="InterPro"/>
</dbReference>
<comment type="caution">
    <text evidence="1">The sequence shown here is derived from an EMBL/GenBank/DDBJ whole genome shotgun (WGS) entry which is preliminary data.</text>
</comment>
<proteinExistence type="predicted"/>
<dbReference type="Proteomes" id="UP001181239">
    <property type="component" value="Unassembled WGS sequence"/>
</dbReference>
<sequence>MMVAGFKTEEIAAIWMQSIFSVHKYKTNIRKKLKTPEGANIIAFLMSAPPFQ</sequence>
<dbReference type="SUPFAM" id="SSF46894">
    <property type="entry name" value="C-terminal effector domain of the bipartite response regulators"/>
    <property type="match status" value="1"/>
</dbReference>
<dbReference type="GO" id="GO:0006355">
    <property type="term" value="P:regulation of DNA-templated transcription"/>
    <property type="evidence" value="ECO:0007669"/>
    <property type="project" value="InterPro"/>
</dbReference>
<reference evidence="1" key="1">
    <citation type="submission" date="2023-10" db="EMBL/GenBank/DDBJ databases">
        <title>Genome of Potential pathogenic bacteria in Crohn's disease.</title>
        <authorList>
            <person name="Rodriguez-Palacios A."/>
        </authorList>
    </citation>
    <scope>NUCLEOTIDE SEQUENCE</scope>
    <source>
        <strain evidence="1">CavFT-hAR11</strain>
    </source>
</reference>
<name>A0AAE4I7V7_PHOVU</name>
<gene>
    <name evidence="1" type="ORF">RVH43_06200</name>
</gene>
<dbReference type="InterPro" id="IPR016032">
    <property type="entry name" value="Sig_transdc_resp-reg_C-effctor"/>
</dbReference>
<organism evidence="1 2">
    <name type="scientific">Phocaeicola vulgatus</name>
    <name type="common">Bacteroides vulgatus</name>
    <dbReference type="NCBI Taxonomy" id="821"/>
    <lineage>
        <taxon>Bacteria</taxon>
        <taxon>Pseudomonadati</taxon>
        <taxon>Bacteroidota</taxon>
        <taxon>Bacteroidia</taxon>
        <taxon>Bacteroidales</taxon>
        <taxon>Bacteroidaceae</taxon>
        <taxon>Phocaeicola</taxon>
    </lineage>
</organism>
<dbReference type="EMBL" id="JAWDET010000006">
    <property type="protein sequence ID" value="MDU0240226.1"/>
    <property type="molecule type" value="Genomic_DNA"/>
</dbReference>
<evidence type="ECO:0000313" key="2">
    <source>
        <dbReference type="Proteomes" id="UP001181239"/>
    </source>
</evidence>
<protein>
    <submittedName>
        <fullName evidence="1">Uncharacterized protein</fullName>
    </submittedName>
</protein>
<dbReference type="AlphaFoldDB" id="A0AAE4I7V7"/>